<dbReference type="GO" id="GO:0009298">
    <property type="term" value="P:GDP-mannose biosynthetic process"/>
    <property type="evidence" value="ECO:0007669"/>
    <property type="project" value="UniProtKB-UniPathway"/>
</dbReference>
<evidence type="ECO:0000256" key="4">
    <source>
        <dbReference type="ARBA" id="ARBA00022679"/>
    </source>
</evidence>
<dbReference type="PANTHER" id="PTHR46390:SF1">
    <property type="entry name" value="MANNOSE-1-PHOSPHATE GUANYLYLTRANSFERASE"/>
    <property type="match status" value="1"/>
</dbReference>
<feature type="domain" description="MannoseP isomerase/GMP-like beta-helix" evidence="12">
    <location>
        <begin position="301"/>
        <end position="349"/>
    </location>
</feature>
<dbReference type="GO" id="GO:0000271">
    <property type="term" value="P:polysaccharide biosynthetic process"/>
    <property type="evidence" value="ECO:0007669"/>
    <property type="project" value="InterPro"/>
</dbReference>
<dbReference type="Proteomes" id="UP000502894">
    <property type="component" value="Chromosome"/>
</dbReference>
<gene>
    <name evidence="13" type="ORF">TUM19329_24130</name>
</gene>
<dbReference type="KEGG" id="lant:TUM19329_24130"/>
<feature type="domain" description="Mannose-6-phosphate isomerase type II C-terminal" evidence="11">
    <location>
        <begin position="356"/>
        <end position="467"/>
    </location>
</feature>
<dbReference type="InterPro" id="IPR054566">
    <property type="entry name" value="ManC/GMP-like_b-helix"/>
</dbReference>
<dbReference type="EC" id="2.7.7.13" evidence="3"/>
<evidence type="ECO:0000256" key="2">
    <source>
        <dbReference type="ARBA" id="ARBA00006115"/>
    </source>
</evidence>
<evidence type="ECO:0000256" key="7">
    <source>
        <dbReference type="ARBA" id="ARBA00023134"/>
    </source>
</evidence>
<evidence type="ECO:0000313" key="14">
    <source>
        <dbReference type="Proteomes" id="UP000502894"/>
    </source>
</evidence>
<evidence type="ECO:0000256" key="3">
    <source>
        <dbReference type="ARBA" id="ARBA00012387"/>
    </source>
</evidence>
<dbReference type="GO" id="GO:0016853">
    <property type="term" value="F:isomerase activity"/>
    <property type="evidence" value="ECO:0007669"/>
    <property type="project" value="UniProtKB-KW"/>
</dbReference>
<evidence type="ECO:0000256" key="5">
    <source>
        <dbReference type="ARBA" id="ARBA00022695"/>
    </source>
</evidence>
<feature type="domain" description="Nucleotidyl transferase" evidence="10">
    <location>
        <begin position="6"/>
        <end position="284"/>
    </location>
</feature>
<evidence type="ECO:0000256" key="1">
    <source>
        <dbReference type="ARBA" id="ARBA00004823"/>
    </source>
</evidence>
<organism evidence="13 14">
    <name type="scientific">Legionella antarctica</name>
    <dbReference type="NCBI Taxonomy" id="2708020"/>
    <lineage>
        <taxon>Bacteria</taxon>
        <taxon>Pseudomonadati</taxon>
        <taxon>Pseudomonadota</taxon>
        <taxon>Gammaproteobacteria</taxon>
        <taxon>Legionellales</taxon>
        <taxon>Legionellaceae</taxon>
        <taxon>Legionella</taxon>
    </lineage>
</organism>
<protein>
    <recommendedName>
        <fullName evidence="3">mannose-1-phosphate guanylyltransferase</fullName>
        <ecNumber evidence="3">2.7.7.13</ecNumber>
    </recommendedName>
</protein>
<dbReference type="InterPro" id="IPR051161">
    <property type="entry name" value="Mannose-6P_isomerase_type2"/>
</dbReference>
<comment type="catalytic activity">
    <reaction evidence="8">
        <text>alpha-D-mannose 1-phosphate + GTP + H(+) = GDP-alpha-D-mannose + diphosphate</text>
        <dbReference type="Rhea" id="RHEA:15229"/>
        <dbReference type="ChEBI" id="CHEBI:15378"/>
        <dbReference type="ChEBI" id="CHEBI:33019"/>
        <dbReference type="ChEBI" id="CHEBI:37565"/>
        <dbReference type="ChEBI" id="CHEBI:57527"/>
        <dbReference type="ChEBI" id="CHEBI:58409"/>
        <dbReference type="EC" id="2.7.7.13"/>
    </reaction>
</comment>
<keyword evidence="14" id="KW-1185">Reference proteome</keyword>
<proteinExistence type="inferred from homology"/>
<dbReference type="Pfam" id="PF01050">
    <property type="entry name" value="MannoseP_isomer"/>
    <property type="match status" value="1"/>
</dbReference>
<dbReference type="FunFam" id="2.60.120.10:FF:000032">
    <property type="entry name" value="Mannose-1-phosphate guanylyltransferase/mannose-6-phosphate isomerase"/>
    <property type="match status" value="1"/>
</dbReference>
<evidence type="ECO:0000259" key="12">
    <source>
        <dbReference type="Pfam" id="PF22640"/>
    </source>
</evidence>
<dbReference type="PANTHER" id="PTHR46390">
    <property type="entry name" value="MANNOSE-1-PHOSPHATE GUANYLYLTRANSFERASE"/>
    <property type="match status" value="1"/>
</dbReference>
<dbReference type="Pfam" id="PF22640">
    <property type="entry name" value="ManC_GMP_beta-helix"/>
    <property type="match status" value="1"/>
</dbReference>
<keyword evidence="5 13" id="KW-0548">Nucleotidyltransferase</keyword>
<dbReference type="Gene3D" id="3.90.550.10">
    <property type="entry name" value="Spore Coat Polysaccharide Biosynthesis Protein SpsA, Chain A"/>
    <property type="match status" value="1"/>
</dbReference>
<dbReference type="UniPathway" id="UPA00126">
    <property type="reaction ID" value="UER00930"/>
</dbReference>
<dbReference type="CDD" id="cd02509">
    <property type="entry name" value="GDP-M1P_Guanylyltransferase"/>
    <property type="match status" value="1"/>
</dbReference>
<dbReference type="InterPro" id="IPR001538">
    <property type="entry name" value="Man6P_isomerase-2_C"/>
</dbReference>
<evidence type="ECO:0000259" key="10">
    <source>
        <dbReference type="Pfam" id="PF00483"/>
    </source>
</evidence>
<dbReference type="SUPFAM" id="SSF53448">
    <property type="entry name" value="Nucleotide-diphospho-sugar transferases"/>
    <property type="match status" value="1"/>
</dbReference>
<dbReference type="RefSeq" id="WP_226905459.1">
    <property type="nucleotide sequence ID" value="NZ_AP022839.1"/>
</dbReference>
<reference evidence="13" key="1">
    <citation type="journal article" date="2020" name="Microbiol. Resour. Announc.">
        <title>Complete Genome Sequence of Novel Psychrotolerant Legionella Strain TUM19329, Isolated from Antarctic Lake Sediment.</title>
        <authorList>
            <person name="Shimada S."/>
            <person name="Nakai R."/>
            <person name="Aoki K."/>
            <person name="Shimoeda N."/>
            <person name="Ohno G."/>
            <person name="Miyazaki Y."/>
            <person name="Kudoh S."/>
            <person name="Imura S."/>
            <person name="Watanabe K."/>
            <person name="Ishii Y."/>
            <person name="Tateda K."/>
        </authorList>
    </citation>
    <scope>NUCLEOTIDE SEQUENCE [LARGE SCALE GENOMIC DNA]</scope>
    <source>
        <strain evidence="13">TUM19329</strain>
    </source>
</reference>
<dbReference type="GO" id="GO:0004475">
    <property type="term" value="F:mannose-1-phosphate guanylyltransferase (GTP) activity"/>
    <property type="evidence" value="ECO:0007669"/>
    <property type="project" value="UniProtKB-EC"/>
</dbReference>
<evidence type="ECO:0000313" key="13">
    <source>
        <dbReference type="EMBL" id="BCA96052.1"/>
    </source>
</evidence>
<dbReference type="Pfam" id="PF00483">
    <property type="entry name" value="NTP_transferase"/>
    <property type="match status" value="1"/>
</dbReference>
<keyword evidence="4 13" id="KW-0808">Transferase</keyword>
<evidence type="ECO:0000256" key="9">
    <source>
        <dbReference type="RuleBase" id="RU004190"/>
    </source>
</evidence>
<dbReference type="InterPro" id="IPR006375">
    <property type="entry name" value="Man1P_GuaTrfase/Man6P_Isoase"/>
</dbReference>
<comment type="similarity">
    <text evidence="2 9">Belongs to the mannose-6-phosphate isomerase type 2 family.</text>
</comment>
<dbReference type="EMBL" id="AP022839">
    <property type="protein sequence ID" value="BCA96052.1"/>
    <property type="molecule type" value="Genomic_DNA"/>
</dbReference>
<evidence type="ECO:0000259" key="11">
    <source>
        <dbReference type="Pfam" id="PF01050"/>
    </source>
</evidence>
<keyword evidence="13" id="KW-0413">Isomerase</keyword>
<dbReference type="InterPro" id="IPR049577">
    <property type="entry name" value="GMPP_N"/>
</dbReference>
<dbReference type="InterPro" id="IPR005835">
    <property type="entry name" value="NTP_transferase_dom"/>
</dbReference>
<evidence type="ECO:0000256" key="6">
    <source>
        <dbReference type="ARBA" id="ARBA00022741"/>
    </source>
</evidence>
<name>A0A6F8T7P3_9GAMM</name>
<dbReference type="AlphaFoldDB" id="A0A6F8T7P3"/>
<dbReference type="InterPro" id="IPR011051">
    <property type="entry name" value="RmlC_Cupin_sf"/>
</dbReference>
<dbReference type="Gene3D" id="2.60.120.10">
    <property type="entry name" value="Jelly Rolls"/>
    <property type="match status" value="1"/>
</dbReference>
<keyword evidence="7" id="KW-0342">GTP-binding</keyword>
<dbReference type="GO" id="GO:0005525">
    <property type="term" value="F:GTP binding"/>
    <property type="evidence" value="ECO:0007669"/>
    <property type="project" value="UniProtKB-KW"/>
</dbReference>
<accession>A0A6F8T7P3</accession>
<dbReference type="CDD" id="cd02213">
    <property type="entry name" value="cupin_PMI_typeII_C"/>
    <property type="match status" value="1"/>
</dbReference>
<dbReference type="NCBIfam" id="TIGR01479">
    <property type="entry name" value="GMP_PMI"/>
    <property type="match status" value="1"/>
</dbReference>
<dbReference type="InterPro" id="IPR029044">
    <property type="entry name" value="Nucleotide-diphossugar_trans"/>
</dbReference>
<dbReference type="SUPFAM" id="SSF51182">
    <property type="entry name" value="RmlC-like cupins"/>
    <property type="match status" value="1"/>
</dbReference>
<keyword evidence="6" id="KW-0547">Nucleotide-binding</keyword>
<evidence type="ECO:0000256" key="8">
    <source>
        <dbReference type="ARBA" id="ARBA00047343"/>
    </source>
</evidence>
<sequence>MIQIIPTILSGGEGTRLWPVSRLSHPKPFIKLQDGYSLLQKNFQKAYDLKSTKEIITVTNQDFFFKTLDNYSELNKTNKELSFILEPYPCNTCSAILTAAFFIAKKYNMNALLLVLPADHLVENQSSFEEAVKIATDLATQDRLVTFGIKPDKPQTAYGYIEVSGSEVLGFIEKPSYDKAVEYLKSDNYLWNSGMFCFKTGIILEEAQKHCPELYQATKNCFESSRIISSEDYNKVTLDIETYKLIDNASIDYAILEKSNNIATVPCDIGWKDLGSWDNVADLIPADNSGNQIDAEVILNNVSNSYIKSDHRIIAALGINNLMIIDTSDALLVADKNEAQNIKIIYEQLKKVNHKTYKDQSIEHRPWGSYSILDEGKGFKIKHIQVNPKASLSLQMHHHRSEHWVVVQGKAKANLDGIDVYINPNESLYVPIGKKHKLENPYDELLILIEVQCGSYLAEDDIVRFDDLYGRC</sequence>
<dbReference type="InterPro" id="IPR014710">
    <property type="entry name" value="RmlC-like_jellyroll"/>
</dbReference>
<comment type="pathway">
    <text evidence="1">Nucleotide-sugar biosynthesis; GDP-alpha-D-mannose biosynthesis; GDP-alpha-D-mannose from alpha-D-mannose 1-phosphate (GTP route): step 1/1.</text>
</comment>